<reference evidence="2 3" key="1">
    <citation type="submission" date="2020-06" db="EMBL/GenBank/DDBJ databases">
        <title>Transcriptomic and genomic resources for Thalictrum thalictroides and T. hernandezii: Facilitating candidate gene discovery in an emerging model plant lineage.</title>
        <authorList>
            <person name="Arias T."/>
            <person name="Riano-Pachon D.M."/>
            <person name="Di Stilio V.S."/>
        </authorList>
    </citation>
    <scope>NUCLEOTIDE SEQUENCE [LARGE SCALE GENOMIC DNA]</scope>
    <source>
        <strain evidence="3">cv. WT478/WT964</strain>
        <tissue evidence="2">Leaves</tissue>
    </source>
</reference>
<dbReference type="Proteomes" id="UP000554482">
    <property type="component" value="Unassembled WGS sequence"/>
</dbReference>
<protein>
    <submittedName>
        <fullName evidence="2">Uncharacterized protein</fullName>
    </submittedName>
</protein>
<dbReference type="EMBL" id="JABWDY010013626">
    <property type="protein sequence ID" value="KAF5198173.1"/>
    <property type="molecule type" value="Genomic_DNA"/>
</dbReference>
<keyword evidence="3" id="KW-1185">Reference proteome</keyword>
<gene>
    <name evidence="2" type="ORF">FRX31_012240</name>
</gene>
<name>A0A7J6WMH5_THATH</name>
<feature type="region of interest" description="Disordered" evidence="1">
    <location>
        <begin position="45"/>
        <end position="85"/>
    </location>
</feature>
<feature type="compositionally biased region" description="Basic and acidic residues" evidence="1">
    <location>
        <begin position="45"/>
        <end position="55"/>
    </location>
</feature>
<evidence type="ECO:0000313" key="3">
    <source>
        <dbReference type="Proteomes" id="UP000554482"/>
    </source>
</evidence>
<proteinExistence type="predicted"/>
<accession>A0A7J6WMH5</accession>
<comment type="caution">
    <text evidence="2">The sequence shown here is derived from an EMBL/GenBank/DDBJ whole genome shotgun (WGS) entry which is preliminary data.</text>
</comment>
<evidence type="ECO:0000256" key="1">
    <source>
        <dbReference type="SAM" id="MobiDB-lite"/>
    </source>
</evidence>
<evidence type="ECO:0000313" key="2">
    <source>
        <dbReference type="EMBL" id="KAF5198173.1"/>
    </source>
</evidence>
<feature type="compositionally biased region" description="Polar residues" evidence="1">
    <location>
        <begin position="61"/>
        <end position="85"/>
    </location>
</feature>
<organism evidence="2 3">
    <name type="scientific">Thalictrum thalictroides</name>
    <name type="common">Rue-anemone</name>
    <name type="synonym">Anemone thalictroides</name>
    <dbReference type="NCBI Taxonomy" id="46969"/>
    <lineage>
        <taxon>Eukaryota</taxon>
        <taxon>Viridiplantae</taxon>
        <taxon>Streptophyta</taxon>
        <taxon>Embryophyta</taxon>
        <taxon>Tracheophyta</taxon>
        <taxon>Spermatophyta</taxon>
        <taxon>Magnoliopsida</taxon>
        <taxon>Ranunculales</taxon>
        <taxon>Ranunculaceae</taxon>
        <taxon>Thalictroideae</taxon>
        <taxon>Thalictrum</taxon>
    </lineage>
</organism>
<feature type="non-terminal residue" evidence="2">
    <location>
        <position position="1"/>
    </location>
</feature>
<sequence length="85" mass="9603">MTTQSTTQSTLPSRAELLRSFNLQKVANLKESVKICFFGSHALHRSERPMGRDPRTFAVGRSTNRWSAQPVPTAQPDATPSFWQR</sequence>
<dbReference type="AlphaFoldDB" id="A0A7J6WMH5"/>